<keyword evidence="5 16" id="KW-0479">Metal-binding</keyword>
<comment type="subunit">
    <text evidence="2">Monomer.</text>
</comment>
<feature type="binding site" evidence="15">
    <location>
        <begin position="405"/>
        <end position="408"/>
    </location>
    <ligand>
        <name>GMP</name>
        <dbReference type="ChEBI" id="CHEBI:58115"/>
    </ligand>
</feature>
<feature type="binding site" evidence="16">
    <location>
        <position position="209"/>
    </location>
    <ligand>
        <name>Mn(2+)</name>
        <dbReference type="ChEBI" id="CHEBI:29035"/>
        <label>2</label>
    </ligand>
</feature>
<feature type="binding site" evidence="15">
    <location>
        <position position="388"/>
    </location>
    <ligand>
        <name>GMP</name>
        <dbReference type="ChEBI" id="CHEBI:58115"/>
    </ligand>
</feature>
<gene>
    <name evidence="17" type="ORF">EIK79_01980</name>
</gene>
<dbReference type="GO" id="GO:0030145">
    <property type="term" value="F:manganese ion binding"/>
    <property type="evidence" value="ECO:0007669"/>
    <property type="project" value="TreeGrafter"/>
</dbReference>
<dbReference type="EC" id="6.5.1.8" evidence="3"/>
<dbReference type="RefSeq" id="WP_124953456.1">
    <property type="nucleotide sequence ID" value="NZ_RRCH01000003.1"/>
</dbReference>
<dbReference type="Proteomes" id="UP000282322">
    <property type="component" value="Unassembled WGS sequence"/>
</dbReference>
<feature type="binding site" evidence="16">
    <location>
        <position position="355"/>
    </location>
    <ligand>
        <name>Mn(2+)</name>
        <dbReference type="ChEBI" id="CHEBI:29035"/>
        <label>2</label>
    </ligand>
</feature>
<evidence type="ECO:0000256" key="3">
    <source>
        <dbReference type="ARBA" id="ARBA00012726"/>
    </source>
</evidence>
<evidence type="ECO:0000313" key="18">
    <source>
        <dbReference type="Proteomes" id="UP000282322"/>
    </source>
</evidence>
<name>A0A3P3RLA2_9EURY</name>
<accession>A0A3P3RLA2</accession>
<dbReference type="Pfam" id="PF01139">
    <property type="entry name" value="RtcB"/>
    <property type="match status" value="2"/>
</dbReference>
<dbReference type="GO" id="GO:0042245">
    <property type="term" value="P:RNA repair"/>
    <property type="evidence" value="ECO:0007669"/>
    <property type="project" value="TreeGrafter"/>
</dbReference>
<dbReference type="InterPro" id="IPR052915">
    <property type="entry name" value="RtcB-like"/>
</dbReference>
<dbReference type="GO" id="GO:0003909">
    <property type="term" value="F:DNA ligase activity"/>
    <property type="evidence" value="ECO:0007669"/>
    <property type="project" value="TreeGrafter"/>
</dbReference>
<protein>
    <recommendedName>
        <fullName evidence="10">tRNA-splicing ligase RtcB</fullName>
        <ecNumber evidence="3">6.5.1.8</ecNumber>
    </recommendedName>
    <alternativeName>
        <fullName evidence="9">3'-phosphate/5'-hydroxy nucleic acid ligase</fullName>
    </alternativeName>
</protein>
<dbReference type="PANTHER" id="PTHR43749">
    <property type="entry name" value="RNA-SPLICING LIGASE RTCB"/>
    <property type="match status" value="1"/>
</dbReference>
<dbReference type="InterPro" id="IPR036025">
    <property type="entry name" value="RtcB-like_sf"/>
</dbReference>
<keyword evidence="4 17" id="KW-0436">Ligase</keyword>
<feature type="binding site" evidence="15">
    <location>
        <begin position="381"/>
        <end position="384"/>
    </location>
    <ligand>
        <name>GMP</name>
        <dbReference type="ChEBI" id="CHEBI:58115"/>
    </ligand>
</feature>
<evidence type="ECO:0000256" key="2">
    <source>
        <dbReference type="ARBA" id="ARBA00011245"/>
    </source>
</evidence>
<evidence type="ECO:0000256" key="10">
    <source>
        <dbReference type="ARBA" id="ARBA00033766"/>
    </source>
</evidence>
<reference evidence="17 18" key="1">
    <citation type="submission" date="2018-11" db="EMBL/GenBank/DDBJ databases">
        <title>Taxonoimc description of Halomarina strain SPP-AMP-1.</title>
        <authorList>
            <person name="Pal Y."/>
            <person name="Srinivasana K."/>
            <person name="Verma A."/>
            <person name="Kumar P."/>
        </authorList>
    </citation>
    <scope>NUCLEOTIDE SEQUENCE [LARGE SCALE GENOMIC DNA]</scope>
    <source>
        <strain evidence="17 18">SPP-AMP-1</strain>
    </source>
</reference>
<dbReference type="GO" id="GO:0005525">
    <property type="term" value="F:GTP binding"/>
    <property type="evidence" value="ECO:0007669"/>
    <property type="project" value="UniProtKB-KW"/>
</dbReference>
<keyword evidence="6 15" id="KW-0547">Nucleotide-binding</keyword>
<evidence type="ECO:0000256" key="12">
    <source>
        <dbReference type="ARBA" id="ARBA00047746"/>
    </source>
</evidence>
<sequence>MKQITGTHTDARFMVDDESLLESEVVEQVQELIDHPAFTEPIVMQPDCHPGSGAPIGFTMSLSDRIVPNIVGVDVGCGITATNIGTELPCTDAERERRVRSAVPMGRSVHDYDDAPHLIDTFPFERANRVFDRFNDAYREQFGQEIAPIEFSFDGYDGAYFKSLCQRVLGGRSVGMGHVIKSAGTLGGGNHFVEFARARESGEYWFVIHSGSRYLGMAVAQHWQSVATDRRNATAVRDAIPEEYYEYLKFDPATVSDAELHTWITGGMGESPIKKDRLRSEFETSEVDDVFQTLTNLHPEDRNEALDWLDGREAHGYYVDMLFAQQYARWNRELMSEAICEALEIEPVETVSSIHNYIDFEDLIVRKGATPARAGQRLVIPFNMADGSILAHGRGNERYHRTAPHGAGREMSRREAKKNGSMDAFTTAMDGIYSESVVEDVLDEAPMAYKSADAIAEAIEPTATIVDRLDVVHNLKALD</sequence>
<dbReference type="Gene3D" id="3.90.1860.10">
    <property type="entry name" value="tRNA-splicing ligase RtcB"/>
    <property type="match status" value="2"/>
</dbReference>
<evidence type="ECO:0000256" key="16">
    <source>
        <dbReference type="PIRSR" id="PIRSR601233-3"/>
    </source>
</evidence>
<feature type="binding site" evidence="16">
    <location>
        <position position="191"/>
    </location>
    <ligand>
        <name>Mn(2+)</name>
        <dbReference type="ChEBI" id="CHEBI:29035"/>
        <label>1</label>
    </ligand>
</feature>
<evidence type="ECO:0000256" key="14">
    <source>
        <dbReference type="PIRSR" id="PIRSR601233-1"/>
    </source>
</evidence>
<feature type="binding site" evidence="15">
    <location>
        <begin position="190"/>
        <end position="194"/>
    </location>
    <ligand>
        <name>GMP</name>
        <dbReference type="ChEBI" id="CHEBI:58115"/>
    </ligand>
</feature>
<dbReference type="GO" id="GO:0170057">
    <property type="term" value="F:RNA ligase (GTP) activity"/>
    <property type="evidence" value="ECO:0007669"/>
    <property type="project" value="UniProtKB-EC"/>
</dbReference>
<evidence type="ECO:0000256" key="15">
    <source>
        <dbReference type="PIRSR" id="PIRSR601233-2"/>
    </source>
</evidence>
<dbReference type="OrthoDB" id="9887at2157"/>
<evidence type="ECO:0000256" key="5">
    <source>
        <dbReference type="ARBA" id="ARBA00022723"/>
    </source>
</evidence>
<evidence type="ECO:0000256" key="9">
    <source>
        <dbReference type="ARBA" id="ARBA00030221"/>
    </source>
</evidence>
<feature type="binding site" evidence="16">
    <location>
        <position position="74"/>
    </location>
    <ligand>
        <name>Mn(2+)</name>
        <dbReference type="ChEBI" id="CHEBI:29035"/>
        <label>1</label>
    </ligand>
</feature>
<keyword evidence="8 16" id="KW-0464">Manganese</keyword>
<dbReference type="AlphaFoldDB" id="A0A3P3RLA2"/>
<organism evidence="17 18">
    <name type="scientific">Halocatena pleomorpha</name>
    <dbReference type="NCBI Taxonomy" id="1785090"/>
    <lineage>
        <taxon>Archaea</taxon>
        <taxon>Methanobacteriati</taxon>
        <taxon>Methanobacteriota</taxon>
        <taxon>Stenosarchaea group</taxon>
        <taxon>Halobacteria</taxon>
        <taxon>Halobacteriales</taxon>
        <taxon>Natronomonadaceae</taxon>
        <taxon>Halocatena</taxon>
    </lineage>
</organism>
<comment type="catalytic activity">
    <reaction evidence="12">
        <text>a 3'-end 3'-phospho-ribonucleotide-RNA + a 5'-end dephospho-ribonucleoside-RNA + GTP = a ribonucleotidyl-ribonucleotide-RNA + GMP + diphosphate</text>
        <dbReference type="Rhea" id="RHEA:68076"/>
        <dbReference type="Rhea" id="RHEA-COMP:10463"/>
        <dbReference type="Rhea" id="RHEA-COMP:13936"/>
        <dbReference type="Rhea" id="RHEA-COMP:17355"/>
        <dbReference type="ChEBI" id="CHEBI:33019"/>
        <dbReference type="ChEBI" id="CHEBI:37565"/>
        <dbReference type="ChEBI" id="CHEBI:58115"/>
        <dbReference type="ChEBI" id="CHEBI:83062"/>
        <dbReference type="ChEBI" id="CHEBI:138284"/>
        <dbReference type="ChEBI" id="CHEBI:173118"/>
        <dbReference type="EC" id="6.5.1.8"/>
    </reaction>
</comment>
<comment type="cofactor">
    <cofactor evidence="16">
        <name>Mn(2+)</name>
        <dbReference type="ChEBI" id="CHEBI:29035"/>
    </cofactor>
    <text evidence="16">Binds 2 manganese ions per subunit.</text>
</comment>
<dbReference type="GO" id="GO:0006396">
    <property type="term" value="P:RNA processing"/>
    <property type="evidence" value="ECO:0007669"/>
    <property type="project" value="InterPro"/>
</dbReference>
<feature type="active site" description="GMP-histidine intermediate" evidence="14">
    <location>
        <position position="405"/>
    </location>
</feature>
<evidence type="ECO:0000313" key="17">
    <source>
        <dbReference type="EMBL" id="RRJ33589.1"/>
    </source>
</evidence>
<comment type="function">
    <text evidence="11">Essential for tRNA splicing and maturation. Acts by directly joining spliced tRNA halves to mature-sized tRNAs. Joins RNA with 2',3'-cyclic-phosphate or 3'-phosphate ends to RNA with 5'-hydroxy ends.</text>
</comment>
<evidence type="ECO:0000256" key="1">
    <source>
        <dbReference type="ARBA" id="ARBA00008071"/>
    </source>
</evidence>
<evidence type="ECO:0000256" key="8">
    <source>
        <dbReference type="ARBA" id="ARBA00023211"/>
    </source>
</evidence>
<feature type="binding site" evidence="15">
    <location>
        <begin position="355"/>
        <end position="356"/>
    </location>
    <ligand>
        <name>GMP</name>
        <dbReference type="ChEBI" id="CHEBI:58115"/>
    </ligand>
</feature>
<keyword evidence="18" id="KW-1185">Reference proteome</keyword>
<evidence type="ECO:0000256" key="4">
    <source>
        <dbReference type="ARBA" id="ARBA00022598"/>
    </source>
</evidence>
<dbReference type="SUPFAM" id="SSF103365">
    <property type="entry name" value="Hypothetical protein PH1602"/>
    <property type="match status" value="1"/>
</dbReference>
<keyword evidence="7 15" id="KW-0342">GTP-binding</keyword>
<evidence type="ECO:0000256" key="11">
    <source>
        <dbReference type="ARBA" id="ARBA00045316"/>
    </source>
</evidence>
<dbReference type="GO" id="GO:0006281">
    <property type="term" value="P:DNA repair"/>
    <property type="evidence" value="ECO:0007669"/>
    <property type="project" value="TreeGrafter"/>
</dbReference>
<comment type="caution">
    <text evidence="17">The sequence shown here is derived from an EMBL/GenBank/DDBJ whole genome shotgun (WGS) entry which is preliminary data.</text>
</comment>
<dbReference type="EMBL" id="RRCH01000003">
    <property type="protein sequence ID" value="RRJ33589.1"/>
    <property type="molecule type" value="Genomic_DNA"/>
</dbReference>
<comment type="similarity">
    <text evidence="1">Belongs to the RtcB family.</text>
</comment>
<evidence type="ECO:0000256" key="13">
    <source>
        <dbReference type="ARBA" id="ARBA00049514"/>
    </source>
</evidence>
<evidence type="ECO:0000256" key="6">
    <source>
        <dbReference type="ARBA" id="ARBA00022741"/>
    </source>
</evidence>
<evidence type="ECO:0000256" key="7">
    <source>
        <dbReference type="ARBA" id="ARBA00023134"/>
    </source>
</evidence>
<dbReference type="InterPro" id="IPR001233">
    <property type="entry name" value="RtcB"/>
</dbReference>
<proteinExistence type="inferred from homology"/>
<dbReference type="PANTHER" id="PTHR43749:SF2">
    <property type="entry name" value="RNA-SPLICING LIGASE RTCB"/>
    <property type="match status" value="1"/>
</dbReference>
<comment type="catalytic activity">
    <reaction evidence="13">
        <text>a 3'-end 2',3'-cyclophospho-ribonucleotide-RNA + a 5'-end dephospho-ribonucleoside-RNA + GTP + H2O = a ribonucleotidyl-ribonucleotide-RNA + GMP + diphosphate + H(+)</text>
        <dbReference type="Rhea" id="RHEA:68080"/>
        <dbReference type="Rhea" id="RHEA-COMP:10464"/>
        <dbReference type="Rhea" id="RHEA-COMP:13936"/>
        <dbReference type="Rhea" id="RHEA-COMP:17355"/>
        <dbReference type="ChEBI" id="CHEBI:15377"/>
        <dbReference type="ChEBI" id="CHEBI:15378"/>
        <dbReference type="ChEBI" id="CHEBI:33019"/>
        <dbReference type="ChEBI" id="CHEBI:37565"/>
        <dbReference type="ChEBI" id="CHEBI:58115"/>
        <dbReference type="ChEBI" id="CHEBI:83064"/>
        <dbReference type="ChEBI" id="CHEBI:138284"/>
        <dbReference type="ChEBI" id="CHEBI:173118"/>
        <dbReference type="EC" id="6.5.1.8"/>
    </reaction>
</comment>